<dbReference type="PANTHER" id="PTHR48111:SF40">
    <property type="entry name" value="PHOSPHATE REGULON TRANSCRIPTIONAL REGULATORY PROTEIN PHOB"/>
    <property type="match status" value="1"/>
</dbReference>
<dbReference type="Proteomes" id="UP000317010">
    <property type="component" value="Unassembled WGS sequence"/>
</dbReference>
<dbReference type="SUPFAM" id="SSF46894">
    <property type="entry name" value="C-terminal effector domain of the bipartite response regulators"/>
    <property type="match status" value="1"/>
</dbReference>
<dbReference type="InterPro" id="IPR011006">
    <property type="entry name" value="CheY-like_superfamily"/>
</dbReference>
<feature type="domain" description="OmpR/PhoB-type" evidence="7">
    <location>
        <begin position="134"/>
        <end position="231"/>
    </location>
</feature>
<dbReference type="GO" id="GO:0005829">
    <property type="term" value="C:cytosol"/>
    <property type="evidence" value="ECO:0007669"/>
    <property type="project" value="TreeGrafter"/>
</dbReference>
<dbReference type="SMART" id="SM00862">
    <property type="entry name" value="Trans_reg_C"/>
    <property type="match status" value="1"/>
</dbReference>
<dbReference type="Gene3D" id="1.10.10.10">
    <property type="entry name" value="Winged helix-like DNA-binding domain superfamily/Winged helix DNA-binding domain"/>
    <property type="match status" value="1"/>
</dbReference>
<organism evidence="8 9">
    <name type="scientific">Mucilaginibacter frigoritolerans</name>
    <dbReference type="NCBI Taxonomy" id="652788"/>
    <lineage>
        <taxon>Bacteria</taxon>
        <taxon>Pseudomonadati</taxon>
        <taxon>Bacteroidota</taxon>
        <taxon>Sphingobacteriia</taxon>
        <taxon>Sphingobacteriales</taxon>
        <taxon>Sphingobacteriaceae</taxon>
        <taxon>Mucilaginibacter</taxon>
    </lineage>
</organism>
<dbReference type="PANTHER" id="PTHR48111">
    <property type="entry name" value="REGULATOR OF RPOS"/>
    <property type="match status" value="1"/>
</dbReference>
<sequence length="233" mass="26949">MNKIKVMLVEDEAVLASIIKEALETRDFEITVAANGVEGWSLFNTKRPDLCVVDVMMPRKDGFSLVQDIRKIDEMVPIIFLTAKTQTEDIIKGFEMGGDDYMKKPFSMEELVARLKSLIRRKLPAQSAEHLTTQKITTIGAYNFSISRLELSYNGQTVYISQREAELLDLLLQHKNNILDRRTALLKIWGDDNVFNARSMDVYITRLRKYFLHDKLVEIQNIRGYGYKLIEHE</sequence>
<dbReference type="InterPro" id="IPR036388">
    <property type="entry name" value="WH-like_DNA-bd_sf"/>
</dbReference>
<evidence type="ECO:0000256" key="3">
    <source>
        <dbReference type="ARBA" id="ARBA00023125"/>
    </source>
</evidence>
<dbReference type="RefSeq" id="WP_144914952.1">
    <property type="nucleotide sequence ID" value="NZ_VLLI01000012.1"/>
</dbReference>
<dbReference type="Pfam" id="PF00486">
    <property type="entry name" value="Trans_reg_C"/>
    <property type="match status" value="1"/>
</dbReference>
<feature type="DNA-binding region" description="OmpR/PhoB-type" evidence="5">
    <location>
        <begin position="134"/>
        <end position="231"/>
    </location>
</feature>
<dbReference type="CDD" id="cd17574">
    <property type="entry name" value="REC_OmpR"/>
    <property type="match status" value="1"/>
</dbReference>
<dbReference type="InterPro" id="IPR039420">
    <property type="entry name" value="WalR-like"/>
</dbReference>
<accession>A0A562TSX1</accession>
<keyword evidence="1 4" id="KW-0597">Phosphoprotein</keyword>
<dbReference type="InterPro" id="IPR001789">
    <property type="entry name" value="Sig_transdc_resp-reg_receiver"/>
</dbReference>
<comment type="caution">
    <text evidence="8">The sequence shown here is derived from an EMBL/GenBank/DDBJ whole genome shotgun (WGS) entry which is preliminary data.</text>
</comment>
<name>A0A562TSX1_9SPHI</name>
<protein>
    <submittedName>
        <fullName evidence="8">DNA-binding response OmpR family regulator</fullName>
    </submittedName>
</protein>
<dbReference type="AlphaFoldDB" id="A0A562TSX1"/>
<evidence type="ECO:0000259" key="7">
    <source>
        <dbReference type="PROSITE" id="PS51755"/>
    </source>
</evidence>
<dbReference type="GO" id="GO:0032993">
    <property type="term" value="C:protein-DNA complex"/>
    <property type="evidence" value="ECO:0007669"/>
    <property type="project" value="TreeGrafter"/>
</dbReference>
<dbReference type="GO" id="GO:0000976">
    <property type="term" value="F:transcription cis-regulatory region binding"/>
    <property type="evidence" value="ECO:0007669"/>
    <property type="project" value="TreeGrafter"/>
</dbReference>
<proteinExistence type="predicted"/>
<dbReference type="SMART" id="SM00448">
    <property type="entry name" value="REC"/>
    <property type="match status" value="1"/>
</dbReference>
<dbReference type="GO" id="GO:0006355">
    <property type="term" value="P:regulation of DNA-templated transcription"/>
    <property type="evidence" value="ECO:0007669"/>
    <property type="project" value="InterPro"/>
</dbReference>
<dbReference type="InterPro" id="IPR016032">
    <property type="entry name" value="Sig_transdc_resp-reg_C-effctor"/>
</dbReference>
<dbReference type="OrthoDB" id="9790442at2"/>
<evidence type="ECO:0000256" key="1">
    <source>
        <dbReference type="ARBA" id="ARBA00022553"/>
    </source>
</evidence>
<dbReference type="CDD" id="cd00383">
    <property type="entry name" value="trans_reg_C"/>
    <property type="match status" value="1"/>
</dbReference>
<dbReference type="SUPFAM" id="SSF52172">
    <property type="entry name" value="CheY-like"/>
    <property type="match status" value="1"/>
</dbReference>
<feature type="domain" description="Response regulatory" evidence="6">
    <location>
        <begin position="5"/>
        <end position="119"/>
    </location>
</feature>
<dbReference type="EMBL" id="VLLI01000012">
    <property type="protein sequence ID" value="TWI96655.1"/>
    <property type="molecule type" value="Genomic_DNA"/>
</dbReference>
<dbReference type="GO" id="GO:0000156">
    <property type="term" value="F:phosphorelay response regulator activity"/>
    <property type="evidence" value="ECO:0007669"/>
    <property type="project" value="TreeGrafter"/>
</dbReference>
<gene>
    <name evidence="8" type="ORF">JN11_03766</name>
</gene>
<evidence type="ECO:0000256" key="5">
    <source>
        <dbReference type="PROSITE-ProRule" id="PRU01091"/>
    </source>
</evidence>
<dbReference type="Pfam" id="PF00072">
    <property type="entry name" value="Response_reg"/>
    <property type="match status" value="1"/>
</dbReference>
<evidence type="ECO:0000313" key="9">
    <source>
        <dbReference type="Proteomes" id="UP000317010"/>
    </source>
</evidence>
<dbReference type="PROSITE" id="PS51755">
    <property type="entry name" value="OMPR_PHOB"/>
    <property type="match status" value="1"/>
</dbReference>
<dbReference type="InterPro" id="IPR001867">
    <property type="entry name" value="OmpR/PhoB-type_DNA-bd"/>
</dbReference>
<evidence type="ECO:0000256" key="4">
    <source>
        <dbReference type="PROSITE-ProRule" id="PRU00169"/>
    </source>
</evidence>
<evidence type="ECO:0000256" key="2">
    <source>
        <dbReference type="ARBA" id="ARBA00023012"/>
    </source>
</evidence>
<dbReference type="Gene3D" id="6.10.250.690">
    <property type="match status" value="1"/>
</dbReference>
<dbReference type="Gene3D" id="3.40.50.2300">
    <property type="match status" value="1"/>
</dbReference>
<keyword evidence="2" id="KW-0902">Two-component regulatory system</keyword>
<feature type="modified residue" description="4-aspartylphosphate" evidence="4">
    <location>
        <position position="54"/>
    </location>
</feature>
<evidence type="ECO:0000313" key="8">
    <source>
        <dbReference type="EMBL" id="TWI96655.1"/>
    </source>
</evidence>
<keyword evidence="9" id="KW-1185">Reference proteome</keyword>
<dbReference type="PROSITE" id="PS50110">
    <property type="entry name" value="RESPONSE_REGULATORY"/>
    <property type="match status" value="1"/>
</dbReference>
<reference evidence="8 9" key="1">
    <citation type="submission" date="2019-07" db="EMBL/GenBank/DDBJ databases">
        <title>Genomic Encyclopedia of Archaeal and Bacterial Type Strains, Phase II (KMG-II): from individual species to whole genera.</title>
        <authorList>
            <person name="Goeker M."/>
        </authorList>
    </citation>
    <scope>NUCLEOTIDE SEQUENCE [LARGE SCALE GENOMIC DNA]</scope>
    <source>
        <strain evidence="8 9">ATCC BAA-1854</strain>
    </source>
</reference>
<keyword evidence="3 5" id="KW-0238">DNA-binding</keyword>
<evidence type="ECO:0000259" key="6">
    <source>
        <dbReference type="PROSITE" id="PS50110"/>
    </source>
</evidence>